<dbReference type="Pfam" id="PF24883">
    <property type="entry name" value="NPHP3_N"/>
    <property type="match status" value="1"/>
</dbReference>
<dbReference type="InterPro" id="IPR007111">
    <property type="entry name" value="NACHT_NTPase"/>
</dbReference>
<dbReference type="SMART" id="SM00248">
    <property type="entry name" value="ANK"/>
    <property type="match status" value="4"/>
</dbReference>
<reference evidence="4 5" key="1">
    <citation type="journal article" date="2011" name="Proc. Natl. Acad. Sci. U.S.A.">
        <title>Genome and transcriptome analyses of the mountain pine beetle-fungal symbiont Grosmannia clavigera, a lodgepole pine pathogen.</title>
        <authorList>
            <person name="DiGuistini S."/>
            <person name="Wang Y."/>
            <person name="Liao N.Y."/>
            <person name="Taylor G."/>
            <person name="Tanguay P."/>
            <person name="Feau N."/>
            <person name="Henrissat B."/>
            <person name="Chan S.K."/>
            <person name="Hesse-Orce U."/>
            <person name="Alamouti S.M."/>
            <person name="Tsui C.K.M."/>
            <person name="Docking R.T."/>
            <person name="Levasseur A."/>
            <person name="Haridas S."/>
            <person name="Robertson G."/>
            <person name="Birol I."/>
            <person name="Holt R.A."/>
            <person name="Marra M.A."/>
            <person name="Hamelin R.C."/>
            <person name="Hirst M."/>
            <person name="Jones S.J.M."/>
            <person name="Bohlmann J."/>
            <person name="Breuil C."/>
        </authorList>
    </citation>
    <scope>NUCLEOTIDE SEQUENCE [LARGE SCALE GENOMIC DNA]</scope>
    <source>
        <strain evidence="5">kw1407 / UAMH 11150</strain>
    </source>
</reference>
<dbReference type="RefSeq" id="XP_014173344.1">
    <property type="nucleotide sequence ID" value="XM_014317869.1"/>
</dbReference>
<dbReference type="PANTHER" id="PTHR10039">
    <property type="entry name" value="AMELOGENIN"/>
    <property type="match status" value="1"/>
</dbReference>
<feature type="domain" description="NACHT" evidence="3">
    <location>
        <begin position="233"/>
        <end position="351"/>
    </location>
</feature>
<dbReference type="InterPro" id="IPR002110">
    <property type="entry name" value="Ankyrin_rpt"/>
</dbReference>
<dbReference type="AlphaFoldDB" id="F0XDZ5"/>
<dbReference type="InterPro" id="IPR054471">
    <property type="entry name" value="GPIID_WHD"/>
</dbReference>
<evidence type="ECO:0000313" key="4">
    <source>
        <dbReference type="EMBL" id="EFX03862.1"/>
    </source>
</evidence>
<evidence type="ECO:0000256" key="1">
    <source>
        <dbReference type="ARBA" id="ARBA00022737"/>
    </source>
</evidence>
<sequence>MSFGWSVGDLIAAIDVVCKVANALSETNGSAVEFQETIQWLSSVGKVLKRLQAAPKAAPETDIKTILAAVLAFQNELIKEYGDTLGPMRHSGVMQGAKRKYDMVRYRMTVKDKVKVLRKKVQASLDVLDMNLGIDIHATVKDTNEVTRSMQNVLKSDKEKKEKEDREIALAKVSKWLNPVVATRDRFDERSETNVVGSGQWLLHTEAYQKWISSLSANGQETNEQNEYDAARRLLWITGIPGSGKTSLATSLVQEFGKATRGKMFKTAYFYCETREQKTTTLRAILRTWTWQLMQQCTWDAEGLAELTKARMSEPDPGLFTLKKILVDLIRREKDVVLVLDGLDECAENDRKKFITGVLPILLQNAPCAIFSRLSNNLVQLVDGALPKTYQQLHISPADTAGDMRKFSAQEIGTLKKTSAEMQKELMHAFERRANGMFLWVELMVRTLQDCLLEDYVSEIEEAPVQLNDVYRSILGDIWSRSQSVRRHSKFILRLLTCAARPLSLKEISTALQVTVDEPTFRYGKSNDGSILSVPELLGFCGSMVTVTSNTTDPIVSLVHESAREYLADPDNRGQIFGDLIVDEQETHGLMARICLTYLCYNNVPAFPYEADLLPGEPRQTDRAPLQRTADAYLDRIMLQRYATTQWAWHVLASESPLSHDTTASLLRLCRSEESTIRWAQTALFVLIDRASITGRGTQDDSKLLAPICERIFDEPARREYADWLSHLTGNRAERTFSRWTRLMMPGDGDIFPSDVHVAAHFDFLDYLRNYLEAGGDPNRKTVTGNTPLHACAHCETVASAELLLKHKADPNVQGFAGIDAMAWGMGITPPNDIHTGHFSVAEVLLKAGADPFSGPFDEHSTFCRAMVMALTDLPPYSDGRRRLVADDPWVLDLFTKMMETNTVQRQARLQQVVDRKWMLSEVIRKGALPLAHFLIFHGANISLIDPEDKAVLDVGQVARVDGAGTLPGSLEGKLVSKIRTYANSMDDSDNSLDNDRKYWPETADDVFRAYLVLQSMLRASRQSSSQPRVAIHTIIVHILNTAGYWLKLTASREEPQSYNQDRSQIDPVYLTTPPLLGRKLRPLRSVIHMVFV</sequence>
<accession>F0XDZ5</accession>
<dbReference type="PROSITE" id="PS50088">
    <property type="entry name" value="ANK_REPEAT"/>
    <property type="match status" value="1"/>
</dbReference>
<name>F0XDZ5_GROCL</name>
<evidence type="ECO:0000256" key="2">
    <source>
        <dbReference type="PROSITE-ProRule" id="PRU00023"/>
    </source>
</evidence>
<dbReference type="Proteomes" id="UP000007796">
    <property type="component" value="Unassembled WGS sequence"/>
</dbReference>
<dbReference type="PANTHER" id="PTHR10039:SF17">
    <property type="entry name" value="FUNGAL STAND N-TERMINAL GOODBYE DOMAIN-CONTAINING PROTEIN-RELATED"/>
    <property type="match status" value="1"/>
</dbReference>
<dbReference type="InParanoid" id="F0XDZ5"/>
<dbReference type="GeneID" id="25981495"/>
<dbReference type="InterPro" id="IPR027417">
    <property type="entry name" value="P-loop_NTPase"/>
</dbReference>
<dbReference type="HOGENOM" id="CLU_003438_0_0_1"/>
<dbReference type="EMBL" id="GL629765">
    <property type="protein sequence ID" value="EFX03862.1"/>
    <property type="molecule type" value="Genomic_DNA"/>
</dbReference>
<gene>
    <name evidence="4" type="ORF">CMQ_790</name>
</gene>
<evidence type="ECO:0000259" key="3">
    <source>
        <dbReference type="PROSITE" id="PS50837"/>
    </source>
</evidence>
<dbReference type="Gene3D" id="3.40.50.300">
    <property type="entry name" value="P-loop containing nucleotide triphosphate hydrolases"/>
    <property type="match status" value="1"/>
</dbReference>
<dbReference type="OrthoDB" id="21416at2759"/>
<dbReference type="InterPro" id="IPR036770">
    <property type="entry name" value="Ankyrin_rpt-contain_sf"/>
</dbReference>
<organism evidence="5">
    <name type="scientific">Grosmannia clavigera (strain kw1407 / UAMH 11150)</name>
    <name type="common">Blue stain fungus</name>
    <name type="synonym">Graphiocladiella clavigera</name>
    <dbReference type="NCBI Taxonomy" id="655863"/>
    <lineage>
        <taxon>Eukaryota</taxon>
        <taxon>Fungi</taxon>
        <taxon>Dikarya</taxon>
        <taxon>Ascomycota</taxon>
        <taxon>Pezizomycotina</taxon>
        <taxon>Sordariomycetes</taxon>
        <taxon>Sordariomycetidae</taxon>
        <taxon>Ophiostomatales</taxon>
        <taxon>Ophiostomataceae</taxon>
        <taxon>Leptographium</taxon>
    </lineage>
</organism>
<dbReference type="InterPro" id="IPR056884">
    <property type="entry name" value="NPHP3-like_N"/>
</dbReference>
<keyword evidence="1" id="KW-0677">Repeat</keyword>
<dbReference type="Gene3D" id="1.25.40.20">
    <property type="entry name" value="Ankyrin repeat-containing domain"/>
    <property type="match status" value="1"/>
</dbReference>
<protein>
    <submittedName>
        <fullName evidence="4">Nacht and ankyrin domain containing protein</fullName>
    </submittedName>
</protein>
<dbReference type="SUPFAM" id="SSF48403">
    <property type="entry name" value="Ankyrin repeat"/>
    <property type="match status" value="1"/>
</dbReference>
<keyword evidence="2" id="KW-0040">ANK repeat</keyword>
<proteinExistence type="predicted"/>
<dbReference type="PROSITE" id="PS50837">
    <property type="entry name" value="NACHT"/>
    <property type="match status" value="1"/>
</dbReference>
<dbReference type="SUPFAM" id="SSF52540">
    <property type="entry name" value="P-loop containing nucleoside triphosphate hydrolases"/>
    <property type="match status" value="1"/>
</dbReference>
<dbReference type="eggNOG" id="KOG4177">
    <property type="taxonomic scope" value="Eukaryota"/>
</dbReference>
<dbReference type="Pfam" id="PF00023">
    <property type="entry name" value="Ank"/>
    <property type="match status" value="1"/>
</dbReference>
<dbReference type="Pfam" id="PF22939">
    <property type="entry name" value="WHD_GPIID"/>
    <property type="match status" value="1"/>
</dbReference>
<feature type="repeat" description="ANK" evidence="2">
    <location>
        <begin position="784"/>
        <end position="816"/>
    </location>
</feature>
<keyword evidence="5" id="KW-1185">Reference proteome</keyword>
<evidence type="ECO:0000313" key="5">
    <source>
        <dbReference type="Proteomes" id="UP000007796"/>
    </source>
</evidence>